<feature type="transmembrane region" description="Helical" evidence="6">
    <location>
        <begin position="220"/>
        <end position="243"/>
    </location>
</feature>
<name>A0A846XT83_9NOCA</name>
<feature type="compositionally biased region" description="Basic and acidic residues" evidence="5">
    <location>
        <begin position="397"/>
        <end position="407"/>
    </location>
</feature>
<evidence type="ECO:0000259" key="7">
    <source>
        <dbReference type="PROSITE" id="PS50850"/>
    </source>
</evidence>
<feature type="domain" description="Major facilitator superfamily (MFS) profile" evidence="7">
    <location>
        <begin position="24"/>
        <end position="394"/>
    </location>
</feature>
<keyword evidence="3 6" id="KW-1133">Transmembrane helix</keyword>
<comment type="subcellular location">
    <subcellularLocation>
        <location evidence="1">Cell membrane</location>
        <topology evidence="1">Multi-pass membrane protein</topology>
    </subcellularLocation>
</comment>
<reference evidence="8 9" key="1">
    <citation type="submission" date="2020-04" db="EMBL/GenBank/DDBJ databases">
        <title>MicrobeNet Type strains.</title>
        <authorList>
            <person name="Nicholson A.C."/>
        </authorList>
    </citation>
    <scope>NUCLEOTIDE SEQUENCE [LARGE SCALE GENOMIC DNA]</scope>
    <source>
        <strain evidence="8 9">JCM 12354</strain>
    </source>
</reference>
<evidence type="ECO:0000256" key="6">
    <source>
        <dbReference type="SAM" id="Phobius"/>
    </source>
</evidence>
<dbReference type="InterPro" id="IPR036259">
    <property type="entry name" value="MFS_trans_sf"/>
</dbReference>
<feature type="transmembrane region" description="Helical" evidence="6">
    <location>
        <begin position="372"/>
        <end position="389"/>
    </location>
</feature>
<feature type="region of interest" description="Disordered" evidence="5">
    <location>
        <begin position="397"/>
        <end position="417"/>
    </location>
</feature>
<evidence type="ECO:0000313" key="8">
    <source>
        <dbReference type="EMBL" id="NKY50296.1"/>
    </source>
</evidence>
<dbReference type="GO" id="GO:0005886">
    <property type="term" value="C:plasma membrane"/>
    <property type="evidence" value="ECO:0007669"/>
    <property type="project" value="UniProtKB-SubCell"/>
</dbReference>
<feature type="transmembrane region" description="Helical" evidence="6">
    <location>
        <begin position="121"/>
        <end position="141"/>
    </location>
</feature>
<dbReference type="EMBL" id="JAAXOP010000003">
    <property type="protein sequence ID" value="NKY50296.1"/>
    <property type="molecule type" value="Genomic_DNA"/>
</dbReference>
<dbReference type="PANTHER" id="PTHR43683:SF1">
    <property type="entry name" value="MULTIDRUG EFFLUX PROTEIN YFMO"/>
    <property type="match status" value="1"/>
</dbReference>
<dbReference type="Pfam" id="PF07690">
    <property type="entry name" value="MFS_1"/>
    <property type="match status" value="1"/>
</dbReference>
<sequence>MSSTLSSQATTEATTASKTKQPKSVWAVAFASVIAFMGIGLVDPILKPIGEQLHASPSQVTMLFTSYMLVTGVAMLITGVVSSRFGAKKTLLAGLAIIVVFAALAGCSSTVGQIVGFRAGWGLGNALFIATALATIVGAASGGVARAIILYEAALGIGIATGPLVGGFLGSFSWRAPFFGVAVLMAIAFVAIIVLLPEMPKPQHRTSIVAPFKALRHRGLLLVSITALLYNFGFFTLLAYTPFPLDMGTYAIGFIFFGWGLLLALASVFFAPRLQRRFGTVPMIATALGLFAADLAVMAIWTDQKPVLIVCTVLAGFFLGVNNTLITEAVMISAPVERSTASAAYSFVRFVGGAIAPWLAGKLGESHAALPFWVGAAATAVGVIVFLAGRSALSHVDDHEPAEHSPAEAEAITVGDD</sequence>
<feature type="transmembrane region" description="Helical" evidence="6">
    <location>
        <begin position="178"/>
        <end position="199"/>
    </location>
</feature>
<dbReference type="CDD" id="cd17474">
    <property type="entry name" value="MFS_YfmO_like"/>
    <property type="match status" value="1"/>
</dbReference>
<dbReference type="SUPFAM" id="SSF103473">
    <property type="entry name" value="MFS general substrate transporter"/>
    <property type="match status" value="1"/>
</dbReference>
<feature type="transmembrane region" description="Helical" evidence="6">
    <location>
        <begin position="62"/>
        <end position="81"/>
    </location>
</feature>
<feature type="transmembrane region" description="Helical" evidence="6">
    <location>
        <begin position="93"/>
        <end position="115"/>
    </location>
</feature>
<gene>
    <name evidence="8" type="ORF">HGA08_08750</name>
</gene>
<evidence type="ECO:0000256" key="5">
    <source>
        <dbReference type="SAM" id="MobiDB-lite"/>
    </source>
</evidence>
<dbReference type="InterPro" id="IPR020846">
    <property type="entry name" value="MFS_dom"/>
</dbReference>
<feature type="transmembrane region" description="Helical" evidence="6">
    <location>
        <begin position="25"/>
        <end position="42"/>
    </location>
</feature>
<feature type="transmembrane region" description="Helical" evidence="6">
    <location>
        <begin position="343"/>
        <end position="360"/>
    </location>
</feature>
<dbReference type="RefSeq" id="WP_067870885.1">
    <property type="nucleotide sequence ID" value="NZ_JAAXOP010000003.1"/>
</dbReference>
<keyword evidence="4 6" id="KW-0472">Membrane</keyword>
<dbReference type="PRINTS" id="PR01035">
    <property type="entry name" value="TCRTETA"/>
</dbReference>
<dbReference type="Proteomes" id="UP000565711">
    <property type="component" value="Unassembled WGS sequence"/>
</dbReference>
<accession>A0A846XT83</accession>
<evidence type="ECO:0000256" key="2">
    <source>
        <dbReference type="ARBA" id="ARBA00022692"/>
    </source>
</evidence>
<protein>
    <submittedName>
        <fullName evidence="8">MFS transporter</fullName>
    </submittedName>
</protein>
<feature type="transmembrane region" description="Helical" evidence="6">
    <location>
        <begin position="249"/>
        <end position="271"/>
    </location>
</feature>
<dbReference type="InterPro" id="IPR053200">
    <property type="entry name" value="YfmO-like"/>
</dbReference>
<evidence type="ECO:0000256" key="3">
    <source>
        <dbReference type="ARBA" id="ARBA00022989"/>
    </source>
</evidence>
<evidence type="ECO:0000313" key="9">
    <source>
        <dbReference type="Proteomes" id="UP000565711"/>
    </source>
</evidence>
<dbReference type="AlphaFoldDB" id="A0A846XT83"/>
<feature type="transmembrane region" description="Helical" evidence="6">
    <location>
        <begin position="148"/>
        <end position="172"/>
    </location>
</feature>
<evidence type="ECO:0000256" key="4">
    <source>
        <dbReference type="ARBA" id="ARBA00023136"/>
    </source>
</evidence>
<organism evidence="8 9">
    <name type="scientific">Nocardia vermiculata</name>
    <dbReference type="NCBI Taxonomy" id="257274"/>
    <lineage>
        <taxon>Bacteria</taxon>
        <taxon>Bacillati</taxon>
        <taxon>Actinomycetota</taxon>
        <taxon>Actinomycetes</taxon>
        <taxon>Mycobacteriales</taxon>
        <taxon>Nocardiaceae</taxon>
        <taxon>Nocardia</taxon>
    </lineage>
</organism>
<keyword evidence="2 6" id="KW-0812">Transmembrane</keyword>
<comment type="caution">
    <text evidence="8">The sequence shown here is derived from an EMBL/GenBank/DDBJ whole genome shotgun (WGS) entry which is preliminary data.</text>
</comment>
<dbReference type="GO" id="GO:0022857">
    <property type="term" value="F:transmembrane transporter activity"/>
    <property type="evidence" value="ECO:0007669"/>
    <property type="project" value="InterPro"/>
</dbReference>
<feature type="transmembrane region" description="Helical" evidence="6">
    <location>
        <begin position="307"/>
        <end position="331"/>
    </location>
</feature>
<dbReference type="InterPro" id="IPR001958">
    <property type="entry name" value="Tet-R_TetA/multi-R_MdtG-like"/>
</dbReference>
<feature type="transmembrane region" description="Helical" evidence="6">
    <location>
        <begin position="283"/>
        <end position="301"/>
    </location>
</feature>
<dbReference type="InterPro" id="IPR011701">
    <property type="entry name" value="MFS"/>
</dbReference>
<dbReference type="PROSITE" id="PS50850">
    <property type="entry name" value="MFS"/>
    <property type="match status" value="1"/>
</dbReference>
<evidence type="ECO:0000256" key="1">
    <source>
        <dbReference type="ARBA" id="ARBA00004651"/>
    </source>
</evidence>
<dbReference type="PANTHER" id="PTHR43683">
    <property type="entry name" value="MULTIDRUG EFFLUX PROTEIN YFMO"/>
    <property type="match status" value="1"/>
</dbReference>
<keyword evidence="9" id="KW-1185">Reference proteome</keyword>
<dbReference type="Gene3D" id="1.20.1250.20">
    <property type="entry name" value="MFS general substrate transporter like domains"/>
    <property type="match status" value="1"/>
</dbReference>
<proteinExistence type="predicted"/>